<proteinExistence type="predicted"/>
<dbReference type="InParanoid" id="A0A2G4YR91"/>
<evidence type="ECO:0000313" key="2">
    <source>
        <dbReference type="Proteomes" id="UP000229730"/>
    </source>
</evidence>
<keyword evidence="2" id="KW-1185">Reference proteome</keyword>
<accession>A0A2G4YR91</accession>
<protein>
    <submittedName>
        <fullName evidence="1">Uncharacterized protein</fullName>
    </submittedName>
</protein>
<dbReference type="EMBL" id="PDEM01000020">
    <property type="protein sequence ID" value="PHZ84835.1"/>
    <property type="molecule type" value="Genomic_DNA"/>
</dbReference>
<organism evidence="1 2">
    <name type="scientific">Paremcibacter congregatus</name>
    <dbReference type="NCBI Taxonomy" id="2043170"/>
    <lineage>
        <taxon>Bacteria</taxon>
        <taxon>Pseudomonadati</taxon>
        <taxon>Pseudomonadota</taxon>
        <taxon>Alphaproteobacteria</taxon>
        <taxon>Emcibacterales</taxon>
        <taxon>Emcibacteraceae</taxon>
        <taxon>Paremcibacter</taxon>
    </lineage>
</organism>
<evidence type="ECO:0000313" key="1">
    <source>
        <dbReference type="EMBL" id="PHZ84835.1"/>
    </source>
</evidence>
<sequence length="408" mass="46454">MLTNLSQNLEDVDIEFPPLWKILANQGVRIGIGGSLNSWPMPADLSQYDFFLPDTFASDAQGFPPEVAKFQDFNLNMVDKSARNVSTGISGGKAIALLPHLLKLGFTLSTAKKIIGQLIAERQNPIRKGRRRILQGVLAFDVFFQQLKSKKPQYTTFFSNHVASSMHRYWASSYAEDFKQNDFDPDWVRTYADEIDFAMTQADDMLEKLMIFAHKNPEYTIVLTTSMGQGANLGKSIARQIYIKDAETFLQKLNVEPDEWQRRRVMLPRFAFITTPQKSELIRQLSSTLKVAGQPVRHEERANDYHMFHFGMENVTDDMAYVEIGNQKFTLEEAGLENTVIEDQSGSSGYHIPTGMWISYDPKNMNKQNIQTEIDTREIAPAVLSHFDVSVPEYMKKLSSSLINRQTP</sequence>
<dbReference type="Proteomes" id="UP000229730">
    <property type="component" value="Unassembled WGS sequence"/>
</dbReference>
<gene>
    <name evidence="1" type="ORF">CRD36_08895</name>
</gene>
<name>A0A2G4YR91_9PROT</name>
<dbReference type="AlphaFoldDB" id="A0A2G4YR91"/>
<comment type="caution">
    <text evidence="1">The sequence shown here is derived from an EMBL/GenBank/DDBJ whole genome shotgun (WGS) entry which is preliminary data.</text>
</comment>
<reference evidence="1 2" key="1">
    <citation type="submission" date="2017-10" db="EMBL/GenBank/DDBJ databases">
        <title>Frigbacter circumglobatus gen. nov. sp. nov., isolated from sediment cultured in situ.</title>
        <authorList>
            <person name="Zhao Z."/>
        </authorList>
    </citation>
    <scope>NUCLEOTIDE SEQUENCE [LARGE SCALE GENOMIC DNA]</scope>
    <source>
        <strain evidence="1 2">ZYL</strain>
    </source>
</reference>